<dbReference type="GO" id="GO:0050660">
    <property type="term" value="F:flavin adenine dinucleotide binding"/>
    <property type="evidence" value="ECO:0007669"/>
    <property type="project" value="TreeGrafter"/>
</dbReference>
<evidence type="ECO:0000256" key="6">
    <source>
        <dbReference type="ARBA" id="ARBA00023002"/>
    </source>
</evidence>
<protein>
    <recommendedName>
        <fullName evidence="3">Dihydrolipoyl dehydrogenase</fullName>
    </recommendedName>
    <alternativeName>
        <fullName evidence="10">Dihydrolipoamide dehydrogenase</fullName>
    </alternativeName>
</protein>
<evidence type="ECO:0000256" key="4">
    <source>
        <dbReference type="ARBA" id="ARBA00022630"/>
    </source>
</evidence>
<keyword evidence="7" id="KW-0520">NAD</keyword>
<keyword evidence="8" id="KW-1015">Disulfide bond</keyword>
<dbReference type="PROSITE" id="PS00076">
    <property type="entry name" value="PYRIDINE_REDOX_1"/>
    <property type="match status" value="1"/>
</dbReference>
<evidence type="ECO:0000256" key="5">
    <source>
        <dbReference type="ARBA" id="ARBA00022827"/>
    </source>
</evidence>
<dbReference type="GO" id="GO:0006103">
    <property type="term" value="P:2-oxoglutarate metabolic process"/>
    <property type="evidence" value="ECO:0007669"/>
    <property type="project" value="TreeGrafter"/>
</dbReference>
<dbReference type="PANTHER" id="PTHR22912:SF217">
    <property type="entry name" value="DIHYDROLIPOYL DEHYDROGENASE"/>
    <property type="match status" value="1"/>
</dbReference>
<evidence type="ECO:0000256" key="9">
    <source>
        <dbReference type="ARBA" id="ARBA00023284"/>
    </source>
</evidence>
<evidence type="ECO:0000313" key="15">
    <source>
        <dbReference type="Proteomes" id="UP000886752"/>
    </source>
</evidence>
<evidence type="ECO:0000256" key="2">
    <source>
        <dbReference type="ARBA" id="ARBA00007532"/>
    </source>
</evidence>
<comment type="similarity">
    <text evidence="2 11">Belongs to the class-I pyridine nucleotide-disulfide oxidoreductase family.</text>
</comment>
<dbReference type="InterPro" id="IPR023753">
    <property type="entry name" value="FAD/NAD-binding_dom"/>
</dbReference>
<keyword evidence="4 11" id="KW-0285">Flavoprotein</keyword>
<dbReference type="GO" id="GO:0004148">
    <property type="term" value="F:dihydrolipoyl dehydrogenase (NADH) activity"/>
    <property type="evidence" value="ECO:0007669"/>
    <property type="project" value="TreeGrafter"/>
</dbReference>
<keyword evidence="9 11" id="KW-0676">Redox-active center</keyword>
<sequence length="459" mass="48952">MERFDTIIIGGGPGGTAAARVLARGGNRVALVEDRTLGGTCLNRGCVPTKLLLGAVNPLNVMENLARGRIIEGSEHVNFEALREKVRHFVDGTRRTLTLELIHLGVHIIKGHATCLSPHTVSVCERDGHCTIFEGEHLVLACGSRTSTYPGLTPDGRIILGSTTILQQRLIPKSLIIAGGGTIGVELADFFVHMGTRVIIAEAAPQLAPTEDLDIAMQLRMFLERRGVICLTGVRALSLVPDKKKEKAVLTLADGAVYTAQKGLIAAGRMPNTETLGAENAGCALNRRGFITTDYYLRASDTAWAIGDVNGKVLLAHAAAHQGEYVARTILGEEAGPYVPGPMPSCFHGSHEIMRVGMTEREAVAMGGEVTISKAHFASNVMAQATGNPYGFVKVVWIGDDIAGISAIGANVSQLTLSAQLLLMGQYHSRKLETFMVAHPTLDETLIAAIMAQRTPSND</sequence>
<proteinExistence type="inferred from homology"/>
<dbReference type="InterPro" id="IPR004099">
    <property type="entry name" value="Pyr_nucl-diS_OxRdtase_dimer"/>
</dbReference>
<dbReference type="Pfam" id="PF02852">
    <property type="entry name" value="Pyr_redox_dim"/>
    <property type="match status" value="1"/>
</dbReference>
<dbReference type="InterPro" id="IPR050151">
    <property type="entry name" value="Class-I_Pyr_Nuc-Dis_Oxidored"/>
</dbReference>
<evidence type="ECO:0000256" key="10">
    <source>
        <dbReference type="ARBA" id="ARBA00031281"/>
    </source>
</evidence>
<accession>A0A9D1TQD9</accession>
<evidence type="ECO:0000313" key="14">
    <source>
        <dbReference type="EMBL" id="HIW00381.1"/>
    </source>
</evidence>
<evidence type="ECO:0000256" key="7">
    <source>
        <dbReference type="ARBA" id="ARBA00023027"/>
    </source>
</evidence>
<reference evidence="14" key="1">
    <citation type="journal article" date="2021" name="PeerJ">
        <title>Extensive microbial diversity within the chicken gut microbiome revealed by metagenomics and culture.</title>
        <authorList>
            <person name="Gilroy R."/>
            <person name="Ravi A."/>
            <person name="Getino M."/>
            <person name="Pursley I."/>
            <person name="Horton D.L."/>
            <person name="Alikhan N.F."/>
            <person name="Baker D."/>
            <person name="Gharbi K."/>
            <person name="Hall N."/>
            <person name="Watson M."/>
            <person name="Adriaenssens E.M."/>
            <person name="Foster-Nyarko E."/>
            <person name="Jarju S."/>
            <person name="Secka A."/>
            <person name="Antonio M."/>
            <person name="Oren A."/>
            <person name="Chaudhuri R.R."/>
            <person name="La Ragione R."/>
            <person name="Hildebrand F."/>
            <person name="Pallen M.J."/>
        </authorList>
    </citation>
    <scope>NUCLEOTIDE SEQUENCE</scope>
    <source>
        <strain evidence="14">ChiHecec2B26-446</strain>
    </source>
</reference>
<evidence type="ECO:0000259" key="12">
    <source>
        <dbReference type="Pfam" id="PF02852"/>
    </source>
</evidence>
<dbReference type="InterPro" id="IPR036188">
    <property type="entry name" value="FAD/NAD-bd_sf"/>
</dbReference>
<dbReference type="Pfam" id="PF07992">
    <property type="entry name" value="Pyr_redox_2"/>
    <property type="match status" value="1"/>
</dbReference>
<name>A0A9D1TQD9_9BACT</name>
<keyword evidence="5 11" id="KW-0274">FAD</keyword>
<dbReference type="PRINTS" id="PR00368">
    <property type="entry name" value="FADPNR"/>
</dbReference>
<dbReference type="PANTHER" id="PTHR22912">
    <property type="entry name" value="DISULFIDE OXIDOREDUCTASE"/>
    <property type="match status" value="1"/>
</dbReference>
<evidence type="ECO:0000259" key="13">
    <source>
        <dbReference type="Pfam" id="PF07992"/>
    </source>
</evidence>
<feature type="domain" description="FAD/NAD(P)-binding" evidence="13">
    <location>
        <begin position="4"/>
        <end position="323"/>
    </location>
</feature>
<dbReference type="AlphaFoldDB" id="A0A9D1TQD9"/>
<organism evidence="14 15">
    <name type="scientific">Candidatus Desulfovibrio intestinipullorum</name>
    <dbReference type="NCBI Taxonomy" id="2838536"/>
    <lineage>
        <taxon>Bacteria</taxon>
        <taxon>Pseudomonadati</taxon>
        <taxon>Thermodesulfobacteriota</taxon>
        <taxon>Desulfovibrionia</taxon>
        <taxon>Desulfovibrionales</taxon>
        <taxon>Desulfovibrionaceae</taxon>
        <taxon>Desulfovibrio</taxon>
    </lineage>
</organism>
<comment type="cofactor">
    <cofactor evidence="1">
        <name>FAD</name>
        <dbReference type="ChEBI" id="CHEBI:57692"/>
    </cofactor>
</comment>
<dbReference type="InterPro" id="IPR016156">
    <property type="entry name" value="FAD/NAD-linked_Rdtase_dimer_sf"/>
</dbReference>
<comment type="caution">
    <text evidence="14">The sequence shown here is derived from an EMBL/GenBank/DDBJ whole genome shotgun (WGS) entry which is preliminary data.</text>
</comment>
<reference evidence="14" key="2">
    <citation type="submission" date="2021-04" db="EMBL/GenBank/DDBJ databases">
        <authorList>
            <person name="Gilroy R."/>
        </authorList>
    </citation>
    <scope>NUCLEOTIDE SEQUENCE</scope>
    <source>
        <strain evidence="14">ChiHecec2B26-446</strain>
    </source>
</reference>
<dbReference type="Gene3D" id="3.30.390.30">
    <property type="match status" value="1"/>
</dbReference>
<dbReference type="InterPro" id="IPR012999">
    <property type="entry name" value="Pyr_OxRdtase_I_AS"/>
</dbReference>
<dbReference type="Gene3D" id="3.50.50.60">
    <property type="entry name" value="FAD/NAD(P)-binding domain"/>
    <property type="match status" value="2"/>
</dbReference>
<evidence type="ECO:0000256" key="8">
    <source>
        <dbReference type="ARBA" id="ARBA00023157"/>
    </source>
</evidence>
<dbReference type="SUPFAM" id="SSF55424">
    <property type="entry name" value="FAD/NAD-linked reductases, dimerisation (C-terminal) domain"/>
    <property type="match status" value="1"/>
</dbReference>
<dbReference type="EMBL" id="DXHV01000045">
    <property type="protein sequence ID" value="HIW00381.1"/>
    <property type="molecule type" value="Genomic_DNA"/>
</dbReference>
<dbReference type="PRINTS" id="PR00411">
    <property type="entry name" value="PNDRDTASEI"/>
</dbReference>
<dbReference type="SUPFAM" id="SSF51905">
    <property type="entry name" value="FAD/NAD(P)-binding domain"/>
    <property type="match status" value="1"/>
</dbReference>
<feature type="domain" description="Pyridine nucleotide-disulphide oxidoreductase dimerisation" evidence="12">
    <location>
        <begin position="343"/>
        <end position="446"/>
    </location>
</feature>
<keyword evidence="6 11" id="KW-0560">Oxidoreductase</keyword>
<evidence type="ECO:0000256" key="11">
    <source>
        <dbReference type="RuleBase" id="RU003691"/>
    </source>
</evidence>
<dbReference type="Proteomes" id="UP000886752">
    <property type="component" value="Unassembled WGS sequence"/>
</dbReference>
<evidence type="ECO:0000256" key="1">
    <source>
        <dbReference type="ARBA" id="ARBA00001974"/>
    </source>
</evidence>
<gene>
    <name evidence="14" type="ORF">H9894_04255</name>
</gene>
<evidence type="ECO:0000256" key="3">
    <source>
        <dbReference type="ARBA" id="ARBA00016961"/>
    </source>
</evidence>